<dbReference type="EMBL" id="FQUG01000002">
    <property type="protein sequence ID" value="SHE30928.1"/>
    <property type="molecule type" value="Genomic_DNA"/>
</dbReference>
<comment type="cofactor">
    <cofactor evidence="1">
        <name>Zn(2+)</name>
        <dbReference type="ChEBI" id="CHEBI:29105"/>
    </cofactor>
</comment>
<dbReference type="PANTHER" id="PTHR47099:SF1">
    <property type="entry name" value="METHYLCOBAMIDE:COM METHYLTRANSFERASE MTBA"/>
    <property type="match status" value="1"/>
</dbReference>
<keyword evidence="6" id="KW-0484">Methanogenesis</keyword>
<evidence type="ECO:0000256" key="4">
    <source>
        <dbReference type="ARBA" id="ARBA00022723"/>
    </source>
</evidence>
<reference evidence="8 9" key="1">
    <citation type="submission" date="2016-11" db="EMBL/GenBank/DDBJ databases">
        <authorList>
            <person name="Jaros S."/>
            <person name="Januszkiewicz K."/>
            <person name="Wedrychowicz H."/>
        </authorList>
    </citation>
    <scope>NUCLEOTIDE SEQUENCE [LARGE SCALE GENOMIC DNA]</scope>
    <source>
        <strain evidence="8 9">DSM 10502</strain>
    </source>
</reference>
<dbReference type="GO" id="GO:0004853">
    <property type="term" value="F:uroporphyrinogen decarboxylase activity"/>
    <property type="evidence" value="ECO:0007669"/>
    <property type="project" value="InterPro"/>
</dbReference>
<proteinExistence type="predicted"/>
<feature type="domain" description="Uroporphyrinogen decarboxylase (URO-D)" evidence="7">
    <location>
        <begin position="4"/>
        <end position="335"/>
    </location>
</feature>
<dbReference type="GO" id="GO:0006730">
    <property type="term" value="P:one-carbon metabolic process"/>
    <property type="evidence" value="ECO:0007669"/>
    <property type="project" value="InterPro"/>
</dbReference>
<dbReference type="Proteomes" id="UP000184404">
    <property type="component" value="Unassembled WGS sequence"/>
</dbReference>
<dbReference type="Pfam" id="PF01208">
    <property type="entry name" value="URO-D"/>
    <property type="match status" value="1"/>
</dbReference>
<evidence type="ECO:0000256" key="2">
    <source>
        <dbReference type="ARBA" id="ARBA00022603"/>
    </source>
</evidence>
<dbReference type="InterPro" id="IPR000257">
    <property type="entry name" value="Uroporphyrinogen_deCOase"/>
</dbReference>
<dbReference type="GO" id="GO:0032259">
    <property type="term" value="P:methylation"/>
    <property type="evidence" value="ECO:0007669"/>
    <property type="project" value="UniProtKB-KW"/>
</dbReference>
<keyword evidence="2 8" id="KW-0489">Methyltransferase</keyword>
<dbReference type="InterPro" id="IPR006360">
    <property type="entry name" value="Mtase_MtaA_CmuA"/>
</dbReference>
<dbReference type="PANTHER" id="PTHR47099">
    <property type="entry name" value="METHYLCOBAMIDE:COM METHYLTRANSFERASE MTBA"/>
    <property type="match status" value="1"/>
</dbReference>
<evidence type="ECO:0000256" key="5">
    <source>
        <dbReference type="ARBA" id="ARBA00022833"/>
    </source>
</evidence>
<dbReference type="GO" id="GO:0006779">
    <property type="term" value="P:porphyrin-containing compound biosynthetic process"/>
    <property type="evidence" value="ECO:0007669"/>
    <property type="project" value="InterPro"/>
</dbReference>
<dbReference type="GO" id="GO:0015948">
    <property type="term" value="P:methanogenesis"/>
    <property type="evidence" value="ECO:0007669"/>
    <property type="project" value="UniProtKB-KW"/>
</dbReference>
<dbReference type="NCBIfam" id="TIGR01463">
    <property type="entry name" value="mtaA_cmuA"/>
    <property type="match status" value="1"/>
</dbReference>
<evidence type="ECO:0000256" key="3">
    <source>
        <dbReference type="ARBA" id="ARBA00022679"/>
    </source>
</evidence>
<dbReference type="OrthoDB" id="8452307at2"/>
<dbReference type="InterPro" id="IPR052024">
    <property type="entry name" value="Methanogen_methyltrans"/>
</dbReference>
<dbReference type="AlphaFoldDB" id="A0A1M4SFI5"/>
<dbReference type="SUPFAM" id="SSF51726">
    <property type="entry name" value="UROD/MetE-like"/>
    <property type="match status" value="1"/>
</dbReference>
<keyword evidence="4" id="KW-0479">Metal-binding</keyword>
<name>A0A1M4SFI5_9FIRM</name>
<dbReference type="GO" id="GO:0046872">
    <property type="term" value="F:metal ion binding"/>
    <property type="evidence" value="ECO:0007669"/>
    <property type="project" value="UniProtKB-KW"/>
</dbReference>
<accession>A0A1M4SFI5</accession>
<protein>
    <submittedName>
        <fullName evidence="8">[methyl-Co(III) methanol-specific corrinoid protein]:coenzyme M methyltransferase</fullName>
    </submittedName>
</protein>
<dbReference type="STRING" id="1123243.SAMN02745190_00117"/>
<dbReference type="InterPro" id="IPR038071">
    <property type="entry name" value="UROD/MetE-like_sf"/>
</dbReference>
<evidence type="ECO:0000313" key="9">
    <source>
        <dbReference type="Proteomes" id="UP000184404"/>
    </source>
</evidence>
<evidence type="ECO:0000313" key="8">
    <source>
        <dbReference type="EMBL" id="SHE30928.1"/>
    </source>
</evidence>
<sequence length="337" mass="35753">MNGKERLLAALRGGATDRMPVLSVCQYATYELMEKTGACWPEAHYDGEKMAALAAGGATVLHLDAVRVPYCQTVEAEIYGSKIKDGGKKQIPSIEKPALSVDDVPVIPENFTEKGRIPAVLDAIRRLKQDVGGETAVMGSIVGPFSVAANIIGVSALLKASLRKPEKLAPFFEAAEKTAEQYAEAVINAGADAIVIEDMMASLDMISPKAYRELAAPYEKQLISFINKRVPVIIHICGKLDQVILDVAATGADAISVESAVDVREAKRKFKENGISTPVFGAVHPISALLEGTEEDVAQGVKKSIADGVDAVSPDCAVAPDTPIKNIIAMVKTVEGL</sequence>
<dbReference type="RefSeq" id="WP_072934247.1">
    <property type="nucleotide sequence ID" value="NZ_FQUG01000002.1"/>
</dbReference>
<keyword evidence="5" id="KW-0862">Zinc</keyword>
<evidence type="ECO:0000259" key="7">
    <source>
        <dbReference type="Pfam" id="PF01208"/>
    </source>
</evidence>
<keyword evidence="9" id="KW-1185">Reference proteome</keyword>
<dbReference type="GO" id="GO:0008168">
    <property type="term" value="F:methyltransferase activity"/>
    <property type="evidence" value="ECO:0007669"/>
    <property type="project" value="UniProtKB-KW"/>
</dbReference>
<evidence type="ECO:0000256" key="1">
    <source>
        <dbReference type="ARBA" id="ARBA00001947"/>
    </source>
</evidence>
<keyword evidence="3 8" id="KW-0808">Transferase</keyword>
<dbReference type="NCBIfam" id="NF004889">
    <property type="entry name" value="PRK06252.1"/>
    <property type="match status" value="1"/>
</dbReference>
<gene>
    <name evidence="8" type="ORF">SAMN02745190_00117</name>
</gene>
<evidence type="ECO:0000256" key="6">
    <source>
        <dbReference type="ARBA" id="ARBA00022994"/>
    </source>
</evidence>
<dbReference type="Gene3D" id="3.20.20.210">
    <property type="match status" value="1"/>
</dbReference>
<organism evidence="8 9">
    <name type="scientific">Schwartzia succinivorans DSM 10502</name>
    <dbReference type="NCBI Taxonomy" id="1123243"/>
    <lineage>
        <taxon>Bacteria</taxon>
        <taxon>Bacillati</taxon>
        <taxon>Bacillota</taxon>
        <taxon>Negativicutes</taxon>
        <taxon>Selenomonadales</taxon>
        <taxon>Selenomonadaceae</taxon>
        <taxon>Schwartzia</taxon>
    </lineage>
</organism>